<proteinExistence type="predicted"/>
<sequence length="328" mass="37645">MKINRSAIEKMNDLGRKQIPFLFILDFSENENIILPLSKISPESILYDFEGFTNLTPNLFHINTIPKLSYTYHPIAFAEYEKQFNLVKKEIAFGNSYLINLTTATPIDVNIDLKDIFLVSKAKYKLWLDHQFVCFSPETFVKINNGKIYSFPMKGTIDASIPNAKKIILEDLKETSEHYTIVDLIRNDLNLVSKKVKVDIFRYLDEINTQRGKLLQVSSQISGELEPNWQCNIGNIFHKLLPAGSITGAPKKRTVEIINSIETFPRNFYTGVAGIFDGRSVNSMVMIRFIEETIDHKYLYRSGGGITCFSEVQKEYNELIQKIYVPIS</sequence>
<evidence type="ECO:0000313" key="3">
    <source>
        <dbReference type="Proteomes" id="UP000319499"/>
    </source>
</evidence>
<evidence type="ECO:0000259" key="1">
    <source>
        <dbReference type="Pfam" id="PF00425"/>
    </source>
</evidence>
<dbReference type="Pfam" id="PF00425">
    <property type="entry name" value="Chorismate_bind"/>
    <property type="match status" value="1"/>
</dbReference>
<dbReference type="OrthoDB" id="9803598at2"/>
<dbReference type="GO" id="GO:0046820">
    <property type="term" value="F:4-amino-4-deoxychorismate synthase activity"/>
    <property type="evidence" value="ECO:0007669"/>
    <property type="project" value="UniProtKB-EC"/>
</dbReference>
<dbReference type="RefSeq" id="WP_146261883.1">
    <property type="nucleotide sequence ID" value="NZ_SELG01000031.1"/>
</dbReference>
<dbReference type="Gene3D" id="3.60.120.10">
    <property type="entry name" value="Anthranilate synthase"/>
    <property type="match status" value="1"/>
</dbReference>
<keyword evidence="2" id="KW-0808">Transferase</keyword>
<accession>A0A563DG49</accession>
<dbReference type="GO" id="GO:0000162">
    <property type="term" value="P:L-tryptophan biosynthetic process"/>
    <property type="evidence" value="ECO:0007669"/>
    <property type="project" value="TreeGrafter"/>
</dbReference>
<dbReference type="EC" id="2.6.1.85" evidence="2"/>
<protein>
    <submittedName>
        <fullName evidence="2">Aminodeoxychorismate synthase component I</fullName>
        <ecNumber evidence="2">2.6.1.85</ecNumber>
    </submittedName>
</protein>
<feature type="domain" description="Chorismate-utilising enzyme C-terminal" evidence="1">
    <location>
        <begin position="78"/>
        <end position="322"/>
    </location>
</feature>
<evidence type="ECO:0000313" key="2">
    <source>
        <dbReference type="EMBL" id="TWP29001.1"/>
    </source>
</evidence>
<dbReference type="PANTHER" id="PTHR11236:SF50">
    <property type="entry name" value="AMINODEOXYCHORISMATE SYNTHASE COMPONENT 1"/>
    <property type="match status" value="1"/>
</dbReference>
<dbReference type="NCBIfam" id="NF005486">
    <property type="entry name" value="PRK07093.1"/>
    <property type="match status" value="1"/>
</dbReference>
<name>A0A563DG49_9FLAO</name>
<comment type="caution">
    <text evidence="2">The sequence shown here is derived from an EMBL/GenBank/DDBJ whole genome shotgun (WGS) entry which is preliminary data.</text>
</comment>
<dbReference type="EMBL" id="SELH01000016">
    <property type="protein sequence ID" value="TWP29001.1"/>
    <property type="molecule type" value="Genomic_DNA"/>
</dbReference>
<keyword evidence="3" id="KW-1185">Reference proteome</keyword>
<dbReference type="InterPro" id="IPR015890">
    <property type="entry name" value="Chorismate_C"/>
</dbReference>
<dbReference type="SUPFAM" id="SSF56322">
    <property type="entry name" value="ADC synthase"/>
    <property type="match status" value="1"/>
</dbReference>
<reference evidence="2 3" key="1">
    <citation type="submission" date="2019-02" db="EMBL/GenBank/DDBJ databases">
        <title>Apibacter muscae sp. nov.: a novel member of the house fly microbiota.</title>
        <authorList>
            <person name="Park R."/>
        </authorList>
    </citation>
    <scope>NUCLEOTIDE SEQUENCE [LARGE SCALE GENOMIC DNA]</scope>
    <source>
        <strain evidence="2 3">AL1</strain>
    </source>
</reference>
<organism evidence="2 3">
    <name type="scientific">Apibacter muscae</name>
    <dbReference type="NCBI Taxonomy" id="2509004"/>
    <lineage>
        <taxon>Bacteria</taxon>
        <taxon>Pseudomonadati</taxon>
        <taxon>Bacteroidota</taxon>
        <taxon>Flavobacteriia</taxon>
        <taxon>Flavobacteriales</taxon>
        <taxon>Weeksellaceae</taxon>
        <taxon>Apibacter</taxon>
    </lineage>
</organism>
<gene>
    <name evidence="2" type="ORF">ETU09_03960</name>
</gene>
<dbReference type="InterPro" id="IPR019999">
    <property type="entry name" value="Anth_synth_I-like"/>
</dbReference>
<dbReference type="Proteomes" id="UP000319499">
    <property type="component" value="Unassembled WGS sequence"/>
</dbReference>
<dbReference type="AlphaFoldDB" id="A0A563DG49"/>
<dbReference type="PANTHER" id="PTHR11236">
    <property type="entry name" value="AMINOBENZOATE/ANTHRANILATE SYNTHASE"/>
    <property type="match status" value="1"/>
</dbReference>
<dbReference type="InterPro" id="IPR005801">
    <property type="entry name" value="ADC_synthase"/>
</dbReference>
<keyword evidence="2" id="KW-0032">Aminotransferase</keyword>